<keyword evidence="2 7" id="KW-0813">Transport</keyword>
<accession>A0A543CX09</accession>
<evidence type="ECO:0000313" key="9">
    <source>
        <dbReference type="EMBL" id="TQM01646.1"/>
    </source>
</evidence>
<dbReference type="AlphaFoldDB" id="A0A543CX09"/>
<evidence type="ECO:0000313" key="10">
    <source>
        <dbReference type="Proteomes" id="UP000315677"/>
    </source>
</evidence>
<dbReference type="Pfam" id="PF12911">
    <property type="entry name" value="OppC_N"/>
    <property type="match status" value="1"/>
</dbReference>
<feature type="transmembrane region" description="Helical" evidence="7">
    <location>
        <begin position="90"/>
        <end position="114"/>
    </location>
</feature>
<dbReference type="PANTHER" id="PTHR43386:SF25">
    <property type="entry name" value="PEPTIDE ABC TRANSPORTER PERMEASE PROTEIN"/>
    <property type="match status" value="1"/>
</dbReference>
<dbReference type="InterPro" id="IPR000515">
    <property type="entry name" value="MetI-like"/>
</dbReference>
<dbReference type="RefSeq" id="WP_142065267.1">
    <property type="nucleotide sequence ID" value="NZ_VFPA01000009.1"/>
</dbReference>
<feature type="transmembrane region" description="Helical" evidence="7">
    <location>
        <begin position="199"/>
        <end position="221"/>
    </location>
</feature>
<evidence type="ECO:0000256" key="1">
    <source>
        <dbReference type="ARBA" id="ARBA00004651"/>
    </source>
</evidence>
<evidence type="ECO:0000259" key="8">
    <source>
        <dbReference type="PROSITE" id="PS50928"/>
    </source>
</evidence>
<comment type="similarity">
    <text evidence="7">Belongs to the binding-protein-dependent transport system permease family.</text>
</comment>
<feature type="transmembrane region" description="Helical" evidence="7">
    <location>
        <begin position="254"/>
        <end position="275"/>
    </location>
</feature>
<evidence type="ECO:0000256" key="4">
    <source>
        <dbReference type="ARBA" id="ARBA00022692"/>
    </source>
</evidence>
<dbReference type="PROSITE" id="PS50928">
    <property type="entry name" value="ABC_TM1"/>
    <property type="match status" value="1"/>
</dbReference>
<gene>
    <name evidence="9" type="ORF">FB558_8544</name>
</gene>
<reference evidence="9 10" key="1">
    <citation type="submission" date="2019-06" db="EMBL/GenBank/DDBJ databases">
        <title>Sequencing the genomes of 1000 actinobacteria strains.</title>
        <authorList>
            <person name="Klenk H.-P."/>
        </authorList>
    </citation>
    <scope>NUCLEOTIDE SEQUENCE [LARGE SCALE GENOMIC DNA]</scope>
    <source>
        <strain evidence="9 10">DSM 45301</strain>
    </source>
</reference>
<dbReference type="PANTHER" id="PTHR43386">
    <property type="entry name" value="OLIGOPEPTIDE TRANSPORT SYSTEM PERMEASE PROTEIN APPC"/>
    <property type="match status" value="1"/>
</dbReference>
<dbReference type="InterPro" id="IPR025966">
    <property type="entry name" value="OppC_N"/>
</dbReference>
<keyword evidence="10" id="KW-1185">Reference proteome</keyword>
<dbReference type="InterPro" id="IPR050366">
    <property type="entry name" value="BP-dependent_transpt_permease"/>
</dbReference>
<organism evidence="9 10">
    <name type="scientific">Pseudonocardia kunmingensis</name>
    <dbReference type="NCBI Taxonomy" id="630975"/>
    <lineage>
        <taxon>Bacteria</taxon>
        <taxon>Bacillati</taxon>
        <taxon>Actinomycetota</taxon>
        <taxon>Actinomycetes</taxon>
        <taxon>Pseudonocardiales</taxon>
        <taxon>Pseudonocardiaceae</taxon>
        <taxon>Pseudonocardia</taxon>
    </lineage>
</organism>
<name>A0A543CX09_9PSEU</name>
<feature type="transmembrane region" description="Helical" evidence="7">
    <location>
        <begin position="126"/>
        <end position="144"/>
    </location>
</feature>
<evidence type="ECO:0000256" key="3">
    <source>
        <dbReference type="ARBA" id="ARBA00022475"/>
    </source>
</evidence>
<keyword evidence="5 7" id="KW-1133">Transmembrane helix</keyword>
<dbReference type="GO" id="GO:0055085">
    <property type="term" value="P:transmembrane transport"/>
    <property type="evidence" value="ECO:0007669"/>
    <property type="project" value="InterPro"/>
</dbReference>
<dbReference type="Gene3D" id="1.10.3720.10">
    <property type="entry name" value="MetI-like"/>
    <property type="match status" value="1"/>
</dbReference>
<comment type="caution">
    <text evidence="9">The sequence shown here is derived from an EMBL/GenBank/DDBJ whole genome shotgun (WGS) entry which is preliminary data.</text>
</comment>
<evidence type="ECO:0000256" key="2">
    <source>
        <dbReference type="ARBA" id="ARBA00022448"/>
    </source>
</evidence>
<evidence type="ECO:0000256" key="7">
    <source>
        <dbReference type="RuleBase" id="RU363032"/>
    </source>
</evidence>
<evidence type="ECO:0000256" key="6">
    <source>
        <dbReference type="ARBA" id="ARBA00023136"/>
    </source>
</evidence>
<comment type="subcellular location">
    <subcellularLocation>
        <location evidence="1 7">Cell membrane</location>
        <topology evidence="1 7">Multi-pass membrane protein</topology>
    </subcellularLocation>
</comment>
<dbReference type="Pfam" id="PF00528">
    <property type="entry name" value="BPD_transp_1"/>
    <property type="match status" value="1"/>
</dbReference>
<proteinExistence type="inferred from homology"/>
<keyword evidence="4 7" id="KW-0812">Transmembrane</keyword>
<sequence>MMAAIEALDASIPLAKRTRAPLDRRLIVGGTGLAVIVLAALFAPLLAPFDPIVQHLDSRLQGPSGTFLLGTDNLGRDTLSRLLYGLRPSLVSGLAAVAIAAVVGTSLGLLAGYFGRWLDAVLSRMLDLLIAWPMIFLALALVLLLGPGPFGVVLAIALAEVPIFARVMRAITLSSVRGEHVEAARSMGASGVRIMRRHIFPFAVSPLLVQFAIAAPLAVVAEASLSYLGLGTQPPTPSLGSILSDAELYLSQSYSAAVFPVLTIALLVLCLTLIADGLQKMLDPRGGNL</sequence>
<keyword evidence="3" id="KW-1003">Cell membrane</keyword>
<dbReference type="EMBL" id="VFPA01000009">
    <property type="protein sequence ID" value="TQM01646.1"/>
    <property type="molecule type" value="Genomic_DNA"/>
</dbReference>
<keyword evidence="6 7" id="KW-0472">Membrane</keyword>
<dbReference type="OrthoDB" id="9812701at2"/>
<protein>
    <submittedName>
        <fullName evidence="9">Peptide/nickel transport system permease protein</fullName>
    </submittedName>
</protein>
<feature type="transmembrane region" description="Helical" evidence="7">
    <location>
        <begin position="26"/>
        <end position="47"/>
    </location>
</feature>
<dbReference type="InterPro" id="IPR035906">
    <property type="entry name" value="MetI-like_sf"/>
</dbReference>
<feature type="domain" description="ABC transmembrane type-1" evidence="8">
    <location>
        <begin position="86"/>
        <end position="275"/>
    </location>
</feature>
<evidence type="ECO:0000256" key="5">
    <source>
        <dbReference type="ARBA" id="ARBA00022989"/>
    </source>
</evidence>
<dbReference type="Proteomes" id="UP000315677">
    <property type="component" value="Unassembled WGS sequence"/>
</dbReference>
<dbReference type="SUPFAM" id="SSF161098">
    <property type="entry name" value="MetI-like"/>
    <property type="match status" value="1"/>
</dbReference>
<dbReference type="GO" id="GO:0005886">
    <property type="term" value="C:plasma membrane"/>
    <property type="evidence" value="ECO:0007669"/>
    <property type="project" value="UniProtKB-SubCell"/>
</dbReference>
<feature type="transmembrane region" description="Helical" evidence="7">
    <location>
        <begin position="150"/>
        <end position="168"/>
    </location>
</feature>
<dbReference type="CDD" id="cd06261">
    <property type="entry name" value="TM_PBP2"/>
    <property type="match status" value="1"/>
</dbReference>